<sequence>TTWARFEESMRNCFGPSKYKDSNGALSKLLQLETREFLVSRPTTLGDVFSLALITKAHFDNQAAPVSGTMTKTFGNNGGDESESLGPSLQLLGTLGTGKVHILIDNGRTHNFVQPGVVERMKLPVKNTKPFKVYIESWIFAITEYFSLLNTPANQWLNNRRFEESMRNCFGPSKYEDPNGALSKLLQLDTREFLVSRPATLGDVFLLALITKARFDNQAALVSGTTTKTFGNNGGDESESLGLVTQTKNEKAIKSGDTLILNSLFGHGSPRSLQLLGTGKVHILIDNGSTHNFVQPRVVERMKLPVKNTKPFKVYIESWIFAITEYFSLLNTPANQWQKIVRFEESMRNCFGPSKFEDPNVALSKLLQLETVKDYQHEFEKLMNRATDISDSLLISFYISGLKLHLQREFLISRPTTLGDVFSLALITKAHFDNQVAPVSGTTTKTFGNNGGDESESLGPVTQTENEKAIKSEDTLILNSLFGHGSPRSFQLLGTLGTGKVHILIDNGSTHNFVQSGVGRIYLFLERLNAKYIKKKKMKAGFQRRIWKSDIKIDFKTPP</sequence>
<reference evidence="1" key="1">
    <citation type="journal article" date="2019" name="Sci. Rep.">
        <title>Draft genome of Tanacetum cinerariifolium, the natural source of mosquito coil.</title>
        <authorList>
            <person name="Yamashiro T."/>
            <person name="Shiraishi A."/>
            <person name="Satake H."/>
            <person name="Nakayama K."/>
        </authorList>
    </citation>
    <scope>NUCLEOTIDE SEQUENCE</scope>
</reference>
<proteinExistence type="predicted"/>
<evidence type="ECO:0008006" key="2">
    <source>
        <dbReference type="Google" id="ProtNLM"/>
    </source>
</evidence>
<feature type="non-terminal residue" evidence="1">
    <location>
        <position position="1"/>
    </location>
</feature>
<dbReference type="AlphaFoldDB" id="A0A699IXT5"/>
<comment type="caution">
    <text evidence="1">The sequence shown here is derived from an EMBL/GenBank/DDBJ whole genome shotgun (WGS) entry which is preliminary data.</text>
</comment>
<evidence type="ECO:0000313" key="1">
    <source>
        <dbReference type="EMBL" id="GEZ95026.1"/>
    </source>
</evidence>
<dbReference type="EMBL" id="BKCJ010346525">
    <property type="protein sequence ID" value="GEZ95026.1"/>
    <property type="molecule type" value="Genomic_DNA"/>
</dbReference>
<accession>A0A699IXT5</accession>
<name>A0A699IXT5_TANCI</name>
<dbReference type="CDD" id="cd00303">
    <property type="entry name" value="retropepsin_like"/>
    <property type="match status" value="1"/>
</dbReference>
<organism evidence="1">
    <name type="scientific">Tanacetum cinerariifolium</name>
    <name type="common">Dalmatian daisy</name>
    <name type="synonym">Chrysanthemum cinerariifolium</name>
    <dbReference type="NCBI Taxonomy" id="118510"/>
    <lineage>
        <taxon>Eukaryota</taxon>
        <taxon>Viridiplantae</taxon>
        <taxon>Streptophyta</taxon>
        <taxon>Embryophyta</taxon>
        <taxon>Tracheophyta</taxon>
        <taxon>Spermatophyta</taxon>
        <taxon>Magnoliopsida</taxon>
        <taxon>eudicotyledons</taxon>
        <taxon>Gunneridae</taxon>
        <taxon>Pentapetalae</taxon>
        <taxon>asterids</taxon>
        <taxon>campanulids</taxon>
        <taxon>Asterales</taxon>
        <taxon>Asteraceae</taxon>
        <taxon>Asteroideae</taxon>
        <taxon>Anthemideae</taxon>
        <taxon>Anthemidinae</taxon>
        <taxon>Tanacetum</taxon>
    </lineage>
</organism>
<protein>
    <recommendedName>
        <fullName evidence="2">Retrotransposon gag domain-containing protein</fullName>
    </recommendedName>
</protein>
<gene>
    <name evidence="1" type="ORF">Tci_566999</name>
</gene>